<proteinExistence type="predicted"/>
<protein>
    <submittedName>
        <fullName evidence="1">Uncharacterized protein</fullName>
    </submittedName>
</protein>
<dbReference type="Proteomes" id="UP000325395">
    <property type="component" value="Unassembled WGS sequence"/>
</dbReference>
<reference evidence="1 2" key="1">
    <citation type="submission" date="2019-04" db="EMBL/GenBank/DDBJ databases">
        <authorList>
            <consortium name="DOE Joint Genome Institute"/>
            <person name="Mondo S."/>
            <person name="Kjaerbolling I."/>
            <person name="Vesth T."/>
            <person name="Frisvad J.C."/>
            <person name="Nybo J.L."/>
            <person name="Theobald S."/>
            <person name="Kildgaard S."/>
            <person name="Isbrandt T."/>
            <person name="Kuo A."/>
            <person name="Sato A."/>
            <person name="Lyhne E.K."/>
            <person name="Kogle M.E."/>
            <person name="Wiebenga A."/>
            <person name="Kun R.S."/>
            <person name="Lubbers R.J."/>
            <person name="Makela M.R."/>
            <person name="Barry K."/>
            <person name="Chovatia M."/>
            <person name="Clum A."/>
            <person name="Daum C."/>
            <person name="Haridas S."/>
            <person name="He G."/>
            <person name="LaButti K."/>
            <person name="Lipzen A."/>
            <person name="Riley R."/>
            <person name="Salamov A."/>
            <person name="Simmons B.A."/>
            <person name="Magnuson J.K."/>
            <person name="Henrissat B."/>
            <person name="Mortensen U.H."/>
            <person name="Larsen T.O."/>
            <person name="Devries R.P."/>
            <person name="Grigoriev I.V."/>
            <person name="Machida M."/>
            <person name="Baker S.E."/>
            <person name="Andersen M.R."/>
            <person name="Cantor M.N."/>
            <person name="Hua S.X."/>
        </authorList>
    </citation>
    <scope>NUCLEOTIDE SEQUENCE [LARGE SCALE GENOMIC DNA]</scope>
    <source>
        <strain evidence="1 2">CBS 117616</strain>
    </source>
</reference>
<sequence>MADNTPIDIVRSHDYDRELISQDPLYRKDHCQDQTESEEQQDAAPEVLEDKYQSDVPPDGGYGWVCVACVFWINAHTWGINSVRLLMFIVPS</sequence>
<gene>
    <name evidence="1" type="ORF">BDV36DRAFT_265065</name>
</gene>
<accession>A0ABQ6WBK1</accession>
<keyword evidence="2" id="KW-1185">Reference proteome</keyword>
<dbReference type="EMBL" id="ML735784">
    <property type="protein sequence ID" value="KAE8414510.1"/>
    <property type="molecule type" value="Genomic_DNA"/>
</dbReference>
<evidence type="ECO:0000313" key="1">
    <source>
        <dbReference type="EMBL" id="KAE8414510.1"/>
    </source>
</evidence>
<evidence type="ECO:0000313" key="2">
    <source>
        <dbReference type="Proteomes" id="UP000325395"/>
    </source>
</evidence>
<name>A0ABQ6WBK1_9EURO</name>
<organism evidence="1 2">
    <name type="scientific">Aspergillus pseudocaelatus</name>
    <dbReference type="NCBI Taxonomy" id="1825620"/>
    <lineage>
        <taxon>Eukaryota</taxon>
        <taxon>Fungi</taxon>
        <taxon>Dikarya</taxon>
        <taxon>Ascomycota</taxon>
        <taxon>Pezizomycotina</taxon>
        <taxon>Eurotiomycetes</taxon>
        <taxon>Eurotiomycetidae</taxon>
        <taxon>Eurotiales</taxon>
        <taxon>Aspergillaceae</taxon>
        <taxon>Aspergillus</taxon>
        <taxon>Aspergillus subgen. Circumdati</taxon>
    </lineage>
</organism>